<proteinExistence type="predicted"/>
<accession>A0A815EDV9</accession>
<organism evidence="1 2">
    <name type="scientific">Rotaria sordida</name>
    <dbReference type="NCBI Taxonomy" id="392033"/>
    <lineage>
        <taxon>Eukaryota</taxon>
        <taxon>Metazoa</taxon>
        <taxon>Spiralia</taxon>
        <taxon>Gnathifera</taxon>
        <taxon>Rotifera</taxon>
        <taxon>Eurotatoria</taxon>
        <taxon>Bdelloidea</taxon>
        <taxon>Philodinida</taxon>
        <taxon>Philodinidae</taxon>
        <taxon>Rotaria</taxon>
    </lineage>
</organism>
<gene>
    <name evidence="1" type="ORF">JXQ802_LOCUS30144</name>
</gene>
<comment type="caution">
    <text evidence="1">The sequence shown here is derived from an EMBL/GenBank/DDBJ whole genome shotgun (WGS) entry which is preliminary data.</text>
</comment>
<dbReference type="AlphaFoldDB" id="A0A815EDV9"/>
<sequence>MQFFPQQQCSSLLPQSQQCSTYSCYNNTCFPNCYQQQQQKQRHPTFNSLYSQQLYYPGRQQTSPYLCYSQQQCSMLAQNAYGYKDIGQIITHF</sequence>
<evidence type="ECO:0000313" key="2">
    <source>
        <dbReference type="Proteomes" id="UP000663870"/>
    </source>
</evidence>
<keyword evidence="2" id="KW-1185">Reference proteome</keyword>
<name>A0A815EDV9_9BILA</name>
<reference evidence="1" key="1">
    <citation type="submission" date="2021-02" db="EMBL/GenBank/DDBJ databases">
        <authorList>
            <person name="Nowell W R."/>
        </authorList>
    </citation>
    <scope>NUCLEOTIDE SEQUENCE</scope>
</reference>
<dbReference type="Proteomes" id="UP000663870">
    <property type="component" value="Unassembled WGS sequence"/>
</dbReference>
<protein>
    <submittedName>
        <fullName evidence="1">Uncharacterized protein</fullName>
    </submittedName>
</protein>
<evidence type="ECO:0000313" key="1">
    <source>
        <dbReference type="EMBL" id="CAF1313363.1"/>
    </source>
</evidence>
<dbReference type="EMBL" id="CAJNOL010001210">
    <property type="protein sequence ID" value="CAF1313363.1"/>
    <property type="molecule type" value="Genomic_DNA"/>
</dbReference>